<keyword evidence="1" id="KW-0175">Coiled coil</keyword>
<evidence type="ECO:0000313" key="2">
    <source>
        <dbReference type="EMBL" id="WHI59008.1"/>
    </source>
</evidence>
<name>A0AAX3W107_MAMLE</name>
<evidence type="ECO:0000313" key="3">
    <source>
        <dbReference type="Proteomes" id="UP001223261"/>
    </source>
</evidence>
<accession>A0AAX3W107</accession>
<dbReference type="Proteomes" id="UP001223261">
    <property type="component" value="Chromosome"/>
</dbReference>
<reference evidence="2" key="1">
    <citation type="journal article" date="2023" name="Antibiotics">
        <title>Prevalence and Molecular Characterization of Methicillin-Resistant Staphylococci (MRS) and Mammaliicocci (MRM) in Dromedary Camels from Algeria: First Detection of SCCmec-mecC Hybrid in Methicillin-Resistant Mammaliicoccus lentus.</title>
        <authorList>
            <person name="Belhout C."/>
            <person name="Boyen F."/>
            <person name="Vereecke N."/>
            <person name="Theuns S."/>
            <person name="Taibi N."/>
            <person name="Stegger M."/>
            <person name="de la Fe-Rodriguez P.Y."/>
            <person name="Bouayad L."/>
            <person name="Elgroud R."/>
            <person name="Butaye P."/>
        </authorList>
    </citation>
    <scope>NUCLEOTIDE SEQUENCE</scope>
    <source>
        <strain evidence="2">7048</strain>
    </source>
</reference>
<dbReference type="RefSeq" id="WP_282861779.1">
    <property type="nucleotide sequence ID" value="NZ_CP118848.1"/>
</dbReference>
<dbReference type="InterPro" id="IPR006448">
    <property type="entry name" value="Phage_term_ssu_P27"/>
</dbReference>
<evidence type="ECO:0000256" key="1">
    <source>
        <dbReference type="SAM" id="Coils"/>
    </source>
</evidence>
<dbReference type="AlphaFoldDB" id="A0AAX3W107"/>
<proteinExistence type="predicted"/>
<sequence length="155" mass="17597">MGKTRKLLSQQKGNLTVLQQEEKKLTEERMNQLEKLSPIPPEWLDSRAKEEYERIYPLISELPSAALDLACVSAYCQAYSDYINATIRMSEGEAVIETPNGTKLNQNHAIKRDALSQINSLAPKIGLTIDARMKIFTPKEKEKKSDPFEDMLNGR</sequence>
<dbReference type="EMBL" id="CP118848">
    <property type="protein sequence ID" value="WHI59008.1"/>
    <property type="molecule type" value="Genomic_DNA"/>
</dbReference>
<dbReference type="NCBIfam" id="TIGR01558">
    <property type="entry name" value="sm_term_P27"/>
    <property type="match status" value="1"/>
</dbReference>
<protein>
    <submittedName>
        <fullName evidence="2">Phage terminase small subunit P27 family</fullName>
    </submittedName>
</protein>
<gene>
    <name evidence="2" type="ORF">PYH69_09590</name>
</gene>
<feature type="coiled-coil region" evidence="1">
    <location>
        <begin position="8"/>
        <end position="35"/>
    </location>
</feature>
<dbReference type="Pfam" id="PF05119">
    <property type="entry name" value="Terminase_4"/>
    <property type="match status" value="1"/>
</dbReference>
<organism evidence="2 3">
    <name type="scientific">Mammaliicoccus lentus</name>
    <name type="common">Staphylococcus lentus</name>
    <dbReference type="NCBI Taxonomy" id="42858"/>
    <lineage>
        <taxon>Bacteria</taxon>
        <taxon>Bacillati</taxon>
        <taxon>Bacillota</taxon>
        <taxon>Bacilli</taxon>
        <taxon>Bacillales</taxon>
        <taxon>Staphylococcaceae</taxon>
        <taxon>Mammaliicoccus</taxon>
    </lineage>
</organism>